<evidence type="ECO:0000313" key="6">
    <source>
        <dbReference type="EMBL" id="NLF54675.1"/>
    </source>
</evidence>
<dbReference type="InterPro" id="IPR015854">
    <property type="entry name" value="ABC_transpr_LolD-like"/>
</dbReference>
<evidence type="ECO:0000256" key="2">
    <source>
        <dbReference type="ARBA" id="ARBA00022475"/>
    </source>
</evidence>
<dbReference type="PROSITE" id="PS50893">
    <property type="entry name" value="ABC_TRANSPORTER_2"/>
    <property type="match status" value="1"/>
</dbReference>
<keyword evidence="1" id="KW-0813">Transport</keyword>
<evidence type="ECO:0000313" key="7">
    <source>
        <dbReference type="Proteomes" id="UP000536534"/>
    </source>
</evidence>
<keyword evidence="2" id="KW-0472">Membrane</keyword>
<dbReference type="Proteomes" id="UP000536534">
    <property type="component" value="Unassembled WGS sequence"/>
</dbReference>
<keyword evidence="3" id="KW-0547">Nucleotide-binding</keyword>
<dbReference type="GO" id="GO:0022857">
    <property type="term" value="F:transmembrane transporter activity"/>
    <property type="evidence" value="ECO:0007669"/>
    <property type="project" value="TreeGrafter"/>
</dbReference>
<dbReference type="PANTHER" id="PTHR24220:SF86">
    <property type="entry name" value="ABC TRANSPORTER ABCH.1"/>
    <property type="match status" value="1"/>
</dbReference>
<evidence type="ECO:0000256" key="1">
    <source>
        <dbReference type="ARBA" id="ARBA00022448"/>
    </source>
</evidence>
<dbReference type="GO" id="GO:0016887">
    <property type="term" value="F:ATP hydrolysis activity"/>
    <property type="evidence" value="ECO:0007669"/>
    <property type="project" value="InterPro"/>
</dbReference>
<dbReference type="GO" id="GO:0005524">
    <property type="term" value="F:ATP binding"/>
    <property type="evidence" value="ECO:0007669"/>
    <property type="project" value="UniProtKB-KW"/>
</dbReference>
<evidence type="ECO:0000256" key="3">
    <source>
        <dbReference type="ARBA" id="ARBA00022741"/>
    </source>
</evidence>
<dbReference type="AlphaFoldDB" id="A0A7X7LWJ9"/>
<sequence>MLELANIRKVFNQGQHNEYWALKGIDLEIPPAQVSVLKGPSGSGKTTLLTILGCLARPTEGRVRLNREDISGLPERFLTEIRRRTFGFIFQQFNLIRGLSAVENIILPGYPGGTPRAQLLARAEALLADLQLAHRRDAKVEWLSGGEQQRVAICRALINDPEILVADEPTANLDSKLSAEFLLILHRLAESGRTVILTSHDPLVVESAVVDRVYSLRDGLLIEVQHARRAAP</sequence>
<feature type="domain" description="ABC transporter" evidence="5">
    <location>
        <begin position="2"/>
        <end position="231"/>
    </location>
</feature>
<dbReference type="SMART" id="SM00382">
    <property type="entry name" value="AAA"/>
    <property type="match status" value="1"/>
</dbReference>
<accession>A0A7X7LWJ9</accession>
<dbReference type="PANTHER" id="PTHR24220">
    <property type="entry name" value="IMPORT ATP-BINDING PROTEIN"/>
    <property type="match status" value="1"/>
</dbReference>
<dbReference type="InterPro" id="IPR003439">
    <property type="entry name" value="ABC_transporter-like_ATP-bd"/>
</dbReference>
<keyword evidence="4 6" id="KW-0067">ATP-binding</keyword>
<dbReference type="GO" id="GO:0005886">
    <property type="term" value="C:plasma membrane"/>
    <property type="evidence" value="ECO:0007669"/>
    <property type="project" value="TreeGrafter"/>
</dbReference>
<dbReference type="Pfam" id="PF00005">
    <property type="entry name" value="ABC_tran"/>
    <property type="match status" value="1"/>
</dbReference>
<reference evidence="6 7" key="1">
    <citation type="journal article" date="2020" name="Biotechnol. Biofuels">
        <title>New insights from the biogas microbiome by comprehensive genome-resolved metagenomics of nearly 1600 species originating from multiple anaerobic digesters.</title>
        <authorList>
            <person name="Campanaro S."/>
            <person name="Treu L."/>
            <person name="Rodriguez-R L.M."/>
            <person name="Kovalovszki A."/>
            <person name="Ziels R.M."/>
            <person name="Maus I."/>
            <person name="Zhu X."/>
            <person name="Kougias P.G."/>
            <person name="Basile A."/>
            <person name="Luo G."/>
            <person name="Schluter A."/>
            <person name="Konstantinidis K.T."/>
            <person name="Angelidaki I."/>
        </authorList>
    </citation>
    <scope>NUCLEOTIDE SEQUENCE [LARGE SCALE GENOMIC DNA]</scope>
    <source>
        <strain evidence="6">AS06rmzACSIP_256</strain>
    </source>
</reference>
<proteinExistence type="predicted"/>
<name>A0A7X7LWJ9_9RHOO</name>
<organism evidence="6 7">
    <name type="scientific">Thauera phenolivorans</name>
    <dbReference type="NCBI Taxonomy" id="1792543"/>
    <lineage>
        <taxon>Bacteria</taxon>
        <taxon>Pseudomonadati</taxon>
        <taxon>Pseudomonadota</taxon>
        <taxon>Betaproteobacteria</taxon>
        <taxon>Rhodocyclales</taxon>
        <taxon>Zoogloeaceae</taxon>
        <taxon>Thauera</taxon>
    </lineage>
</organism>
<protein>
    <submittedName>
        <fullName evidence="6">ABC transporter ATP-binding protein</fullName>
    </submittedName>
</protein>
<keyword evidence="2" id="KW-1003">Cell membrane</keyword>
<gene>
    <name evidence="6" type="ORF">GX576_09840</name>
</gene>
<dbReference type="InterPro" id="IPR003593">
    <property type="entry name" value="AAA+_ATPase"/>
</dbReference>
<dbReference type="CDD" id="cd03255">
    <property type="entry name" value="ABC_MJ0796_LolCDE_FtsE"/>
    <property type="match status" value="1"/>
</dbReference>
<dbReference type="OrthoDB" id="8524638at2"/>
<dbReference type="PROSITE" id="PS00211">
    <property type="entry name" value="ABC_TRANSPORTER_1"/>
    <property type="match status" value="1"/>
</dbReference>
<dbReference type="InterPro" id="IPR027417">
    <property type="entry name" value="P-loop_NTPase"/>
</dbReference>
<dbReference type="InterPro" id="IPR017871">
    <property type="entry name" value="ABC_transporter-like_CS"/>
</dbReference>
<dbReference type="Gene3D" id="3.40.50.300">
    <property type="entry name" value="P-loop containing nucleotide triphosphate hydrolases"/>
    <property type="match status" value="1"/>
</dbReference>
<dbReference type="RefSeq" id="WP_068809287.1">
    <property type="nucleotide sequence ID" value="NZ_MBFM01000005.1"/>
</dbReference>
<dbReference type="InterPro" id="IPR017911">
    <property type="entry name" value="MacB-like_ATP-bd"/>
</dbReference>
<comment type="caution">
    <text evidence="6">The sequence shown here is derived from an EMBL/GenBank/DDBJ whole genome shotgun (WGS) entry which is preliminary data.</text>
</comment>
<evidence type="ECO:0000256" key="4">
    <source>
        <dbReference type="ARBA" id="ARBA00022840"/>
    </source>
</evidence>
<dbReference type="SUPFAM" id="SSF52540">
    <property type="entry name" value="P-loop containing nucleoside triphosphate hydrolases"/>
    <property type="match status" value="1"/>
</dbReference>
<evidence type="ECO:0000259" key="5">
    <source>
        <dbReference type="PROSITE" id="PS50893"/>
    </source>
</evidence>
<dbReference type="EMBL" id="JAAYYV010000251">
    <property type="protein sequence ID" value="NLF54675.1"/>
    <property type="molecule type" value="Genomic_DNA"/>
</dbReference>